<accession>A0ACB9P7L3</accession>
<gene>
    <name evidence="1" type="ORF">L6164_011550</name>
</gene>
<evidence type="ECO:0000313" key="1">
    <source>
        <dbReference type="EMBL" id="KAI4344306.1"/>
    </source>
</evidence>
<dbReference type="Proteomes" id="UP000828941">
    <property type="component" value="Chromosome 5"/>
</dbReference>
<dbReference type="EMBL" id="CM039430">
    <property type="protein sequence ID" value="KAI4344306.1"/>
    <property type="molecule type" value="Genomic_DNA"/>
</dbReference>
<comment type="caution">
    <text evidence="1">The sequence shown here is derived from an EMBL/GenBank/DDBJ whole genome shotgun (WGS) entry which is preliminary data.</text>
</comment>
<protein>
    <submittedName>
        <fullName evidence="1">Uncharacterized protein</fullName>
    </submittedName>
</protein>
<organism evidence="1 2">
    <name type="scientific">Bauhinia variegata</name>
    <name type="common">Purple orchid tree</name>
    <name type="synonym">Phanera variegata</name>
    <dbReference type="NCBI Taxonomy" id="167791"/>
    <lineage>
        <taxon>Eukaryota</taxon>
        <taxon>Viridiplantae</taxon>
        <taxon>Streptophyta</taxon>
        <taxon>Embryophyta</taxon>
        <taxon>Tracheophyta</taxon>
        <taxon>Spermatophyta</taxon>
        <taxon>Magnoliopsida</taxon>
        <taxon>eudicotyledons</taxon>
        <taxon>Gunneridae</taxon>
        <taxon>Pentapetalae</taxon>
        <taxon>rosids</taxon>
        <taxon>fabids</taxon>
        <taxon>Fabales</taxon>
        <taxon>Fabaceae</taxon>
        <taxon>Cercidoideae</taxon>
        <taxon>Cercideae</taxon>
        <taxon>Bauhiniinae</taxon>
        <taxon>Bauhinia</taxon>
    </lineage>
</organism>
<evidence type="ECO:0000313" key="2">
    <source>
        <dbReference type="Proteomes" id="UP000828941"/>
    </source>
</evidence>
<keyword evidence="2" id="KW-1185">Reference proteome</keyword>
<sequence length="296" mass="32925">MRQARWSRSSALSIAMAGITSSIPLKLLLTRTTKMTQCVLPLSFSESKVFGCRFCISNSLKMDSSASVSLVSSVTARYGGVSRSSNYGGSRRLQSDSDSDEALDMSSLRSKSVRLIDQNQNMVGVVSTSQAIQMAEDVELDLVIVSPDADPPVVRIIDYNKYRYEQEKKKKGQQKKSAANRMDLKELKMGYNIDQHDYSVRLKSARKFLKDGDKVKVIVSLKGRENEFRNIAIELIRRFQNDVGELATEEAKSFRDRNVFIVLVPNKAALQKAGEPPKKKDQSAAKADELSLGVQA</sequence>
<name>A0ACB9P7L3_BAUVA</name>
<proteinExistence type="predicted"/>
<reference evidence="1 2" key="1">
    <citation type="journal article" date="2022" name="DNA Res.">
        <title>Chromosomal-level genome assembly of the orchid tree Bauhinia variegata (Leguminosae; Cercidoideae) supports the allotetraploid origin hypothesis of Bauhinia.</title>
        <authorList>
            <person name="Zhong Y."/>
            <person name="Chen Y."/>
            <person name="Zheng D."/>
            <person name="Pang J."/>
            <person name="Liu Y."/>
            <person name="Luo S."/>
            <person name="Meng S."/>
            <person name="Qian L."/>
            <person name="Wei D."/>
            <person name="Dai S."/>
            <person name="Zhou R."/>
        </authorList>
    </citation>
    <scope>NUCLEOTIDE SEQUENCE [LARGE SCALE GENOMIC DNA]</scope>
    <source>
        <strain evidence="1">BV-YZ2020</strain>
    </source>
</reference>